<dbReference type="InterPro" id="IPR013024">
    <property type="entry name" value="GGCT-like"/>
</dbReference>
<dbReference type="SUPFAM" id="SSF110857">
    <property type="entry name" value="Gamma-glutamyl cyclotransferase-like"/>
    <property type="match status" value="1"/>
</dbReference>
<dbReference type="GO" id="GO:0006753">
    <property type="term" value="P:nucleoside phosphate metabolic process"/>
    <property type="evidence" value="ECO:0007669"/>
    <property type="project" value="TreeGrafter"/>
</dbReference>
<dbReference type="GO" id="GO:0019144">
    <property type="term" value="F:ADP-sugar diphosphatase activity"/>
    <property type="evidence" value="ECO:0007669"/>
    <property type="project" value="TreeGrafter"/>
</dbReference>
<dbReference type="PANTHER" id="PTHR11839">
    <property type="entry name" value="UDP/ADP-SUGAR PYROPHOSPHATASE"/>
    <property type="match status" value="1"/>
</dbReference>
<evidence type="ECO:0000313" key="16">
    <source>
        <dbReference type="EMBL" id="AML52570.1"/>
    </source>
</evidence>
<feature type="binding site" evidence="13">
    <location>
        <position position="303"/>
    </location>
    <ligand>
        <name>Mg(2+)</name>
        <dbReference type="ChEBI" id="CHEBI:18420"/>
        <label>1</label>
    </ligand>
</feature>
<dbReference type="EC" id="3.6.1.13" evidence="3"/>
<organism evidence="16 17">
    <name type="scientific">Falsihalocynthiibacter arcticus</name>
    <dbReference type="NCBI Taxonomy" id="1579316"/>
    <lineage>
        <taxon>Bacteria</taxon>
        <taxon>Pseudomonadati</taxon>
        <taxon>Pseudomonadota</taxon>
        <taxon>Alphaproteobacteria</taxon>
        <taxon>Rhodobacterales</taxon>
        <taxon>Roseobacteraceae</taxon>
        <taxon>Falsihalocynthiibacter</taxon>
    </lineage>
</organism>
<dbReference type="Gene3D" id="3.10.490.10">
    <property type="entry name" value="Gamma-glutamyl cyclotransferase-like"/>
    <property type="match status" value="1"/>
</dbReference>
<evidence type="ECO:0000256" key="2">
    <source>
        <dbReference type="ARBA" id="ARBA00007482"/>
    </source>
</evidence>
<evidence type="ECO:0000256" key="5">
    <source>
        <dbReference type="ARBA" id="ARBA00022723"/>
    </source>
</evidence>
<dbReference type="NCBIfam" id="TIGR00052">
    <property type="entry name" value="nudix-type nucleoside diphosphatase, YffH/AdpP family"/>
    <property type="match status" value="1"/>
</dbReference>
<dbReference type="Gene3D" id="3.90.79.10">
    <property type="entry name" value="Nucleoside Triphosphate Pyrophosphohydrolase"/>
    <property type="match status" value="1"/>
</dbReference>
<evidence type="ECO:0000256" key="14">
    <source>
        <dbReference type="PIRSR" id="PIRSR604385-3"/>
    </source>
</evidence>
<dbReference type="CDD" id="cd24155">
    <property type="entry name" value="NUDIX_ADPRase"/>
    <property type="match status" value="1"/>
</dbReference>
<dbReference type="Proteomes" id="UP000070371">
    <property type="component" value="Chromosome"/>
</dbReference>
<evidence type="ECO:0000256" key="10">
    <source>
        <dbReference type="ARBA" id="ARBA00030308"/>
    </source>
</evidence>
<keyword evidence="7 13" id="KW-0460">Magnesium</keyword>
<proteinExistence type="inferred from homology"/>
<dbReference type="GO" id="GO:0046872">
    <property type="term" value="F:metal ion binding"/>
    <property type="evidence" value="ECO:0007669"/>
    <property type="project" value="UniProtKB-KW"/>
</dbReference>
<dbReference type="PROSITE" id="PS51462">
    <property type="entry name" value="NUDIX"/>
    <property type="match status" value="1"/>
</dbReference>
<dbReference type="Pfam" id="PF00293">
    <property type="entry name" value="NUDIX"/>
    <property type="match status" value="1"/>
</dbReference>
<evidence type="ECO:0000256" key="9">
    <source>
        <dbReference type="ARBA" id="ARBA00030162"/>
    </source>
</evidence>
<feature type="short sequence motif" description="Nudix box" evidence="14">
    <location>
        <begin position="284"/>
        <end position="306"/>
    </location>
</feature>
<feature type="binding site" evidence="13">
    <location>
        <position position="283"/>
    </location>
    <ligand>
        <name>Mg(2+)</name>
        <dbReference type="ChEBI" id="CHEBI:18420"/>
        <label>1</label>
    </ligand>
</feature>
<dbReference type="GO" id="GO:0019693">
    <property type="term" value="P:ribose phosphate metabolic process"/>
    <property type="evidence" value="ECO:0007669"/>
    <property type="project" value="TreeGrafter"/>
</dbReference>
<evidence type="ECO:0000256" key="7">
    <source>
        <dbReference type="ARBA" id="ARBA00022842"/>
    </source>
</evidence>
<keyword evidence="6" id="KW-0378">Hydrolase</keyword>
<evidence type="ECO:0000313" key="17">
    <source>
        <dbReference type="Proteomes" id="UP000070371"/>
    </source>
</evidence>
<reference evidence="16 17" key="1">
    <citation type="submission" date="2016-02" db="EMBL/GenBank/DDBJ databases">
        <title>Complete genome sequence of Halocynthiibacter arcticus PAMC 20958t from arctic marine sediment.</title>
        <authorList>
            <person name="Lee Y.M."/>
            <person name="Baek K."/>
            <person name="Lee H.K."/>
            <person name="Shin S.C."/>
        </authorList>
    </citation>
    <scope>NUCLEOTIDE SEQUENCE [LARGE SCALE GENOMIC DNA]</scope>
    <source>
        <strain evidence="16">PAMC 20958</strain>
    </source>
</reference>
<dbReference type="InterPro" id="IPR020084">
    <property type="entry name" value="NUDIX_hydrolase_CS"/>
</dbReference>
<feature type="binding site" evidence="13">
    <location>
        <position position="352"/>
    </location>
    <ligand>
        <name>Mg(2+)</name>
        <dbReference type="ChEBI" id="CHEBI:18420"/>
        <label>1</label>
    </ligand>
</feature>
<comment type="similarity">
    <text evidence="2">Belongs to the Nudix hydrolase family. NudF subfamily.</text>
</comment>
<evidence type="ECO:0000256" key="11">
    <source>
        <dbReference type="ARBA" id="ARBA00033056"/>
    </source>
</evidence>
<evidence type="ECO:0000256" key="6">
    <source>
        <dbReference type="ARBA" id="ARBA00022801"/>
    </source>
</evidence>
<evidence type="ECO:0000256" key="1">
    <source>
        <dbReference type="ARBA" id="ARBA00001946"/>
    </source>
</evidence>
<name>A0A126V2Q2_9RHOB</name>
<dbReference type="Pfam" id="PF06094">
    <property type="entry name" value="GGACT"/>
    <property type="match status" value="1"/>
</dbReference>
<evidence type="ECO:0000256" key="4">
    <source>
        <dbReference type="ARBA" id="ARBA00013297"/>
    </source>
</evidence>
<dbReference type="InterPro" id="IPR000086">
    <property type="entry name" value="NUDIX_hydrolase_dom"/>
</dbReference>
<dbReference type="InterPro" id="IPR036568">
    <property type="entry name" value="GGCT-like_sf"/>
</dbReference>
<dbReference type="GO" id="GO:0005829">
    <property type="term" value="C:cytosol"/>
    <property type="evidence" value="ECO:0007669"/>
    <property type="project" value="TreeGrafter"/>
</dbReference>
<dbReference type="EMBL" id="CP014327">
    <property type="protein sequence ID" value="AML52570.1"/>
    <property type="molecule type" value="Genomic_DNA"/>
</dbReference>
<evidence type="ECO:0000256" key="8">
    <source>
        <dbReference type="ARBA" id="ARBA00025164"/>
    </source>
</evidence>
<keyword evidence="5 13" id="KW-0479">Metal-binding</keyword>
<sequence length="400" mass="43768">MVVLPWNGPAAAGTDTFPDSIDIPYLGHAVTALFLYGSLRYDPLLEVVLGNEALPENHPASLQDHCVYWAKDAGYPCLLPAAGLTAQGVVLPNPTEQMQARMDFYEACFDYEVHRVTLTDGQEALIYLPPQVIEAGPQWSLADWQTVWGPISVEAAREVMAAFGREDPKEVGKRFGVIRARAASKLRAQSAPSTNRFSTTDVTIIAQNRAYDHFFAMDDVRLTHRRFDGDVSPEIERAIFVMVDSVTVLPYDPVLDRVLLIEQFRVGPLIRGDTSPWSVEPIAGRVDAGETPEMAAHRESLEEAGLTALELELIGEYYPSPGAITEYLYSYIGITDLSKVTAGLGGVAAEGEDIQRHILSFDAFMERVTSGAGANGPLLLSAYWLAQNRDRLRAQAVGGA</sequence>
<comment type="function">
    <text evidence="8">Acts on ADP-mannose and ADP-glucose as well as ADP-ribose. Prevents glycogen biosynthesis. The reaction catalyzed by this enzyme is a limiting step of the gluconeogenic process.</text>
</comment>
<feature type="binding site" evidence="13">
    <location>
        <position position="299"/>
    </location>
    <ligand>
        <name>Mg(2+)</name>
        <dbReference type="ChEBI" id="CHEBI:18420"/>
        <label>1</label>
    </ligand>
</feature>
<comment type="catalytic activity">
    <reaction evidence="12">
        <text>ADP-D-ribose + H2O = D-ribose 5-phosphate + AMP + 2 H(+)</text>
        <dbReference type="Rhea" id="RHEA:10412"/>
        <dbReference type="ChEBI" id="CHEBI:15377"/>
        <dbReference type="ChEBI" id="CHEBI:15378"/>
        <dbReference type="ChEBI" id="CHEBI:57967"/>
        <dbReference type="ChEBI" id="CHEBI:78346"/>
        <dbReference type="ChEBI" id="CHEBI:456215"/>
        <dbReference type="EC" id="3.6.1.13"/>
    </reaction>
</comment>
<dbReference type="AlphaFoldDB" id="A0A126V2Q2"/>
<gene>
    <name evidence="16" type="ORF">RC74_15995</name>
</gene>
<dbReference type="PROSITE" id="PS00893">
    <property type="entry name" value="NUDIX_BOX"/>
    <property type="match status" value="1"/>
</dbReference>
<evidence type="ECO:0000256" key="12">
    <source>
        <dbReference type="ARBA" id="ARBA00049546"/>
    </source>
</evidence>
<comment type="cofactor">
    <cofactor evidence="1 13">
        <name>Mg(2+)</name>
        <dbReference type="ChEBI" id="CHEBI:18420"/>
    </cofactor>
</comment>
<feature type="domain" description="Nudix hydrolase" evidence="15">
    <location>
        <begin position="241"/>
        <end position="381"/>
    </location>
</feature>
<evidence type="ECO:0000259" key="15">
    <source>
        <dbReference type="PROSITE" id="PS51462"/>
    </source>
</evidence>
<dbReference type="SUPFAM" id="SSF55811">
    <property type="entry name" value="Nudix"/>
    <property type="match status" value="1"/>
</dbReference>
<protein>
    <recommendedName>
        <fullName evidence="4">ADP-ribose pyrophosphatase</fullName>
        <ecNumber evidence="3">3.6.1.13</ecNumber>
    </recommendedName>
    <alternativeName>
        <fullName evidence="9">ADP-ribose diphosphatase</fullName>
    </alternativeName>
    <alternativeName>
        <fullName evidence="11">ADP-ribose phosphohydrolase</fullName>
    </alternativeName>
    <alternativeName>
        <fullName evidence="10">Adenosine diphosphoribose pyrophosphatase</fullName>
    </alternativeName>
</protein>
<evidence type="ECO:0000256" key="3">
    <source>
        <dbReference type="ARBA" id="ARBA00012453"/>
    </source>
</evidence>
<dbReference type="CDD" id="cd06661">
    <property type="entry name" value="GGCT_like"/>
    <property type="match status" value="1"/>
</dbReference>
<dbReference type="KEGG" id="hat:RC74_15995"/>
<evidence type="ECO:0000256" key="13">
    <source>
        <dbReference type="PIRSR" id="PIRSR604385-2"/>
    </source>
</evidence>
<dbReference type="GO" id="GO:0047631">
    <property type="term" value="F:ADP-ribose diphosphatase activity"/>
    <property type="evidence" value="ECO:0007669"/>
    <property type="project" value="UniProtKB-EC"/>
</dbReference>
<dbReference type="InterPro" id="IPR015797">
    <property type="entry name" value="NUDIX_hydrolase-like_dom_sf"/>
</dbReference>
<accession>A0A126V2Q2</accession>
<keyword evidence="17" id="KW-1185">Reference proteome</keyword>
<dbReference type="STRING" id="1579316.RC74_15995"/>
<dbReference type="PANTHER" id="PTHR11839:SF5">
    <property type="entry name" value="ADP-RIBOSE PYROPHOSPHATASE"/>
    <property type="match status" value="1"/>
</dbReference>
<dbReference type="InterPro" id="IPR004385">
    <property type="entry name" value="NDP_pyrophosphatase"/>
</dbReference>
<dbReference type="InterPro" id="IPR009288">
    <property type="entry name" value="AIG2-like_dom"/>
</dbReference>